<sequence length="163" mass="17522">MRHNAVSADGPLTRINVEAQSCSIAPAFESGQSLERTAGDVQMSLLDEDGGEALRQVIQFLDEVEHMDSTRVRETVHGEPGSTGDRRWDALLAGIAEYVSRRAGLLVPGWTAAPSRFLDRFWFVIEDILGRPAPGLAAAAFVSSPAELAGRGVFLDRSSLASV</sequence>
<proteinExistence type="predicted"/>
<reference evidence="1 2" key="1">
    <citation type="submission" date="2019-10" db="EMBL/GenBank/DDBJ databases">
        <title>Nocardia macrotermitis sp. nov. and Nocardia aurantia sp. nov., isolated from the gut of fungus growing-termite Macrotermes natalensis.</title>
        <authorList>
            <person name="Benndorf R."/>
            <person name="Schwitalla J."/>
            <person name="Martin K."/>
            <person name="De Beer W."/>
            <person name="Kaster A.-K."/>
            <person name="Vollmers J."/>
            <person name="Poulsen M."/>
            <person name="Beemelmanns C."/>
        </authorList>
    </citation>
    <scope>NUCLEOTIDE SEQUENCE [LARGE SCALE GENOMIC DNA]</scope>
    <source>
        <strain evidence="1 2">RB20</strain>
    </source>
</reference>
<protein>
    <submittedName>
        <fullName evidence="1">Uncharacterized protein</fullName>
    </submittedName>
</protein>
<dbReference type="EMBL" id="WEGK01000021">
    <property type="protein sequence ID" value="MQY23577.1"/>
    <property type="molecule type" value="Genomic_DNA"/>
</dbReference>
<name>A0A7K0DCZ8_9NOCA</name>
<keyword evidence="2" id="KW-1185">Reference proteome</keyword>
<evidence type="ECO:0000313" key="1">
    <source>
        <dbReference type="EMBL" id="MQY23577.1"/>
    </source>
</evidence>
<accession>A0A7K0DCZ8</accession>
<dbReference type="AlphaFoldDB" id="A0A7K0DCZ8"/>
<organism evidence="1 2">
    <name type="scientific">Nocardia macrotermitis</name>
    <dbReference type="NCBI Taxonomy" id="2585198"/>
    <lineage>
        <taxon>Bacteria</taxon>
        <taxon>Bacillati</taxon>
        <taxon>Actinomycetota</taxon>
        <taxon>Actinomycetes</taxon>
        <taxon>Mycobacteriales</taxon>
        <taxon>Nocardiaceae</taxon>
        <taxon>Nocardia</taxon>
    </lineage>
</organism>
<comment type="caution">
    <text evidence="1">The sequence shown here is derived from an EMBL/GenBank/DDBJ whole genome shotgun (WGS) entry which is preliminary data.</text>
</comment>
<dbReference type="Proteomes" id="UP000438448">
    <property type="component" value="Unassembled WGS sequence"/>
</dbReference>
<gene>
    <name evidence="1" type="ORF">NRB20_67080</name>
</gene>
<evidence type="ECO:0000313" key="2">
    <source>
        <dbReference type="Proteomes" id="UP000438448"/>
    </source>
</evidence>